<evidence type="ECO:0000256" key="4">
    <source>
        <dbReference type="ARBA" id="ARBA00022676"/>
    </source>
</evidence>
<dbReference type="CDD" id="cd04190">
    <property type="entry name" value="Chitin_synth_C"/>
    <property type="match status" value="1"/>
</dbReference>
<dbReference type="OrthoDB" id="26569at2759"/>
<evidence type="ECO:0000256" key="6">
    <source>
        <dbReference type="ARBA" id="ARBA00022692"/>
    </source>
</evidence>
<feature type="transmembrane region" description="Helical" evidence="10">
    <location>
        <begin position="1108"/>
        <end position="1132"/>
    </location>
</feature>
<sequence length="1443" mass="159340">MMSKTLNRKLARLAACALSKSGPTFLVGCCYLDNSHQHAASRSSPPAFRVALSVKTSQSIEERAALARKGQERKEQHKCSFHSHTFPSSSLSSIIHLLTSCDISVLAIPTIPYTFAVEVNHNEKKKTNTHTPRTACQTASSATHRLCWNVQSTQKKTTRIRLPSTLNKMDRGTPTRPPDYYLSYTDHNTDNHGGHDSMSGSTNQHLHSTSLNPAAVRLLTSMDAGGMYDDDALTPPSLRTTRIAAAPPQLPEIRPLASATSQSQELQKDRHDELGPDKTNLAFAPGAAAFGVHGTSTPASKLPPAEHKTVTFARDHGPSPTSAGKAKDTLPTGLSLEPRKQILTPVDRTQQPPNSVSSPPKLPKIETGLSAGLGHLFQKSLGEEAAKASPLKTSDGPKKHGKFDLAPYTDNRRLNQMAPQDPFHMSAGGMRTSIDPPIMMPPPESSYSPIRGLRGEPLRAASPTRPWTPSRRGHGGSISHIQSNPYSAAPASEYTRVPPVPAQYEPADINGSPRPGTPASQYGGSPRRPLPPAPLFSTGAPSVRTSTFADDATVSIALGDDEDRSEITGVSGMSGSGFGRNQRGGNGSYRYEAASSMDDEDEEDDIFRPQSELSRGTHSRQTMYGNNFSQVTLNDAEGGNDFDEEGKDIGDEGSDMIHTVNEKVEHYGPAPEGRQERRGVREPQTSKKAVQLIDGKLVLECKIPTILFSFLPRRDEIEFTHMRYTAVTCDPDDFVTRGYKLRQNIGRTARETELFICVTMYNENEYDFTRTMHAVMKNVSHFCGRNKSRTWGELGWQKIVVCIVSDGRGKIHPRTLDALAAMGVYQHGIAKNYVNQKAVQAHVYEYTTQVSLDSDLKFKGAEKGIVPCQMIFCLKEQNQRKLNSHRWFFNAFGRALNPNVCILLDVGTRPGNNSLYHLWKAFDTDSNVAGACGEIKAMKGRYGSNLLNPLVASQNFEYKMSNILDKPLESVFGYITVLPGALSAYRYHALQNDETGHGPLSQYFKGETLHGQHADVFTANMYLAEDRILCWELVAKRGERWVLKYVKGCTGETDVPDSVPEFISQRRRWLNGAFFAAVYSLVHFKQLWQTDHTIARKILLHVEFVYQLLNLLFTYFSLANFYLTFYFVAGGLADKSADPFGHGIGNVIFIILRYTLTLLICTQFILSLGNRPQGAKRLYMTSMILYAIIMAYTTFATFYIVVKQLRDADSLTIGNNVFTNLIVSTASTVGLYFLMSFLYLDPWHMFTSSAQYFALLPSYICTLQVYAFCNTHDVTWGTKGDNVIKTDLGGAVGKGSTVELEMPSEQLDIDSGYDEALRNLRDRIEVPSSPIGEAQLQEDYYKSVRTYMVVTWMIANGILAMAVSEVYGSSGIGDNFYLRFILWSVAGLALFRAIGSTTFAVINAVNMIVEGRVRLSLKMPEWAGGLGSKMSDTLSSVASTVKR</sequence>
<dbReference type="GO" id="GO:0005886">
    <property type="term" value="C:plasma membrane"/>
    <property type="evidence" value="ECO:0007669"/>
    <property type="project" value="UniProtKB-SubCell"/>
</dbReference>
<feature type="domain" description="Chitin synthase N-terminal" evidence="11">
    <location>
        <begin position="686"/>
        <end position="753"/>
    </location>
</feature>
<feature type="region of interest" description="Disordered" evidence="9">
    <location>
        <begin position="250"/>
        <end position="274"/>
    </location>
</feature>
<comment type="subcellular location">
    <subcellularLocation>
        <location evidence="1">Cell membrane</location>
        <topology evidence="1">Multi-pass membrane protein</topology>
    </subcellularLocation>
</comment>
<evidence type="ECO:0000256" key="2">
    <source>
        <dbReference type="ARBA" id="ARBA00012543"/>
    </source>
</evidence>
<gene>
    <name evidence="12" type="ORF">F503_05830</name>
</gene>
<dbReference type="OMA" id="HERYPMR"/>
<evidence type="ECO:0000313" key="12">
    <source>
        <dbReference type="EMBL" id="EPE10735.1"/>
    </source>
</evidence>
<dbReference type="STRING" id="1262450.S3DB24"/>
<evidence type="ECO:0000313" key="13">
    <source>
        <dbReference type="Proteomes" id="UP000016923"/>
    </source>
</evidence>
<evidence type="ECO:0000256" key="10">
    <source>
        <dbReference type="SAM" id="Phobius"/>
    </source>
</evidence>
<feature type="region of interest" description="Disordered" evidence="9">
    <location>
        <begin position="565"/>
        <end position="654"/>
    </location>
</feature>
<feature type="compositionally biased region" description="Polar residues" evidence="9">
    <location>
        <begin position="347"/>
        <end position="358"/>
    </location>
</feature>
<evidence type="ECO:0000259" key="11">
    <source>
        <dbReference type="Pfam" id="PF08407"/>
    </source>
</evidence>
<dbReference type="EMBL" id="KE148146">
    <property type="protein sequence ID" value="EPE10735.1"/>
    <property type="molecule type" value="Genomic_DNA"/>
</dbReference>
<feature type="compositionally biased region" description="Polar residues" evidence="9">
    <location>
        <begin position="611"/>
        <end position="633"/>
    </location>
</feature>
<dbReference type="GO" id="GO:0006031">
    <property type="term" value="P:chitin biosynthetic process"/>
    <property type="evidence" value="ECO:0007669"/>
    <property type="project" value="TreeGrafter"/>
</dbReference>
<evidence type="ECO:0000256" key="1">
    <source>
        <dbReference type="ARBA" id="ARBA00004651"/>
    </source>
</evidence>
<feature type="transmembrane region" description="Helical" evidence="10">
    <location>
        <begin position="1178"/>
        <end position="1201"/>
    </location>
</feature>
<dbReference type="eggNOG" id="KOG2571">
    <property type="taxonomic scope" value="Eukaryota"/>
</dbReference>
<keyword evidence="3" id="KW-1003">Cell membrane</keyword>
<feature type="region of interest" description="Disordered" evidence="9">
    <location>
        <begin position="666"/>
        <end position="687"/>
    </location>
</feature>
<feature type="transmembrane region" description="Helical" evidence="10">
    <location>
        <begin position="1221"/>
        <end position="1240"/>
    </location>
</feature>
<dbReference type="VEuPathDB" id="FungiDB:F503_05830"/>
<dbReference type="InterPro" id="IPR004835">
    <property type="entry name" value="Chitin_synth"/>
</dbReference>
<feature type="transmembrane region" description="Helical" evidence="10">
    <location>
        <begin position="1380"/>
        <end position="1409"/>
    </location>
</feature>
<keyword evidence="4" id="KW-0328">Glycosyltransferase</keyword>
<evidence type="ECO:0000256" key="3">
    <source>
        <dbReference type="ARBA" id="ARBA00022475"/>
    </source>
</evidence>
<feature type="compositionally biased region" description="Acidic residues" evidence="9">
    <location>
        <begin position="638"/>
        <end position="654"/>
    </location>
</feature>
<keyword evidence="13" id="KW-1185">Reference proteome</keyword>
<keyword evidence="8 10" id="KW-0472">Membrane</keyword>
<accession>S3DB24</accession>
<feature type="region of interest" description="Disordered" evidence="9">
    <location>
        <begin position="438"/>
        <end position="544"/>
    </location>
</feature>
<evidence type="ECO:0000256" key="7">
    <source>
        <dbReference type="ARBA" id="ARBA00022989"/>
    </source>
</evidence>
<feature type="region of interest" description="Disordered" evidence="9">
    <location>
        <begin position="343"/>
        <end position="362"/>
    </location>
</feature>
<feature type="transmembrane region" description="Helical" evidence="10">
    <location>
        <begin position="1347"/>
        <end position="1368"/>
    </location>
</feature>
<protein>
    <recommendedName>
        <fullName evidence="2">chitin synthase</fullName>
        <ecNumber evidence="2">2.4.1.16</ecNumber>
    </recommendedName>
</protein>
<dbReference type="Pfam" id="PF01644">
    <property type="entry name" value="Chitin_synth_1"/>
    <property type="match status" value="1"/>
</dbReference>
<feature type="compositionally biased region" description="Gly residues" evidence="9">
    <location>
        <begin position="572"/>
        <end position="587"/>
    </location>
</feature>
<dbReference type="Pfam" id="PF08407">
    <property type="entry name" value="Chitin_synth_1N"/>
    <property type="match status" value="1"/>
</dbReference>
<name>S3DB24_OPHP1</name>
<dbReference type="PANTHER" id="PTHR22914">
    <property type="entry name" value="CHITIN SYNTHASE"/>
    <property type="match status" value="1"/>
</dbReference>
<proteinExistence type="predicted"/>
<dbReference type="PANTHER" id="PTHR22914:SF38">
    <property type="entry name" value="CHITIN SYNTHASE 2"/>
    <property type="match status" value="1"/>
</dbReference>
<dbReference type="GO" id="GO:0004100">
    <property type="term" value="F:chitin synthase activity"/>
    <property type="evidence" value="ECO:0007669"/>
    <property type="project" value="UniProtKB-EC"/>
</dbReference>
<feature type="compositionally biased region" description="Basic and acidic residues" evidence="9">
    <location>
        <begin position="673"/>
        <end position="685"/>
    </location>
</feature>
<keyword evidence="6 10" id="KW-0812">Transmembrane</keyword>
<keyword evidence="7 10" id="KW-1133">Transmembrane helix</keyword>
<evidence type="ECO:0000256" key="8">
    <source>
        <dbReference type="ARBA" id="ARBA00023136"/>
    </source>
</evidence>
<dbReference type="Proteomes" id="UP000016923">
    <property type="component" value="Unassembled WGS sequence"/>
</dbReference>
<dbReference type="HOGENOM" id="CLU_004760_1_1_1"/>
<feature type="region of interest" description="Disordered" evidence="9">
    <location>
        <begin position="314"/>
        <end position="338"/>
    </location>
</feature>
<feature type="transmembrane region" description="Helical" evidence="10">
    <location>
        <begin position="1144"/>
        <end position="1166"/>
    </location>
</feature>
<dbReference type="EC" id="2.4.1.16" evidence="2"/>
<dbReference type="InterPro" id="IPR013616">
    <property type="entry name" value="Chitin_synth_N"/>
</dbReference>
<evidence type="ECO:0000256" key="9">
    <source>
        <dbReference type="SAM" id="MobiDB-lite"/>
    </source>
</evidence>
<organism evidence="12 13">
    <name type="scientific">Ophiostoma piceae (strain UAMH 11346)</name>
    <name type="common">Sap stain fungus</name>
    <dbReference type="NCBI Taxonomy" id="1262450"/>
    <lineage>
        <taxon>Eukaryota</taxon>
        <taxon>Fungi</taxon>
        <taxon>Dikarya</taxon>
        <taxon>Ascomycota</taxon>
        <taxon>Pezizomycotina</taxon>
        <taxon>Sordariomycetes</taxon>
        <taxon>Sordariomycetidae</taxon>
        <taxon>Ophiostomatales</taxon>
        <taxon>Ophiostomataceae</taxon>
        <taxon>Ophiostoma</taxon>
    </lineage>
</organism>
<dbReference type="GO" id="GO:0030428">
    <property type="term" value="C:cell septum"/>
    <property type="evidence" value="ECO:0007669"/>
    <property type="project" value="TreeGrafter"/>
</dbReference>
<evidence type="ECO:0000256" key="5">
    <source>
        <dbReference type="ARBA" id="ARBA00022679"/>
    </source>
</evidence>
<reference evidence="12 13" key="1">
    <citation type="journal article" date="2013" name="BMC Genomics">
        <title>The genome and transcriptome of the pine saprophyte Ophiostoma piceae, and a comparison with the bark beetle-associated pine pathogen Grosmannia clavigera.</title>
        <authorList>
            <person name="Haridas S."/>
            <person name="Wang Y."/>
            <person name="Lim L."/>
            <person name="Massoumi Alamouti S."/>
            <person name="Jackman S."/>
            <person name="Docking R."/>
            <person name="Robertson G."/>
            <person name="Birol I."/>
            <person name="Bohlmann J."/>
            <person name="Breuil C."/>
        </authorList>
    </citation>
    <scope>NUCLEOTIDE SEQUENCE [LARGE SCALE GENOMIC DNA]</scope>
    <source>
        <strain evidence="12 13">UAMH 11346</strain>
    </source>
</reference>
<keyword evidence="5" id="KW-0808">Transferase</keyword>